<dbReference type="InterPro" id="IPR051121">
    <property type="entry name" value="FAH"/>
</dbReference>
<keyword evidence="6" id="KW-1185">Reference proteome</keyword>
<dbReference type="InterPro" id="IPR011234">
    <property type="entry name" value="Fumarylacetoacetase-like_C"/>
</dbReference>
<dbReference type="EMBL" id="PDNW01000009">
    <property type="protein sequence ID" value="PLC49712.1"/>
    <property type="molecule type" value="Genomic_DNA"/>
</dbReference>
<keyword evidence="3" id="KW-0479">Metal-binding</keyword>
<protein>
    <submittedName>
        <fullName evidence="5">2-keto-4-pentenoate hydratase</fullName>
    </submittedName>
</protein>
<evidence type="ECO:0000259" key="4">
    <source>
        <dbReference type="Pfam" id="PF01557"/>
    </source>
</evidence>
<proteinExistence type="inferred from homology"/>
<dbReference type="SUPFAM" id="SSF56529">
    <property type="entry name" value="FAH"/>
    <property type="match status" value="1"/>
</dbReference>
<dbReference type="PANTHER" id="PTHR42796">
    <property type="entry name" value="FUMARYLACETOACETATE HYDROLASE DOMAIN-CONTAINING PROTEIN 2A-RELATED"/>
    <property type="match status" value="1"/>
</dbReference>
<evidence type="ECO:0000256" key="3">
    <source>
        <dbReference type="ARBA" id="ARBA00022723"/>
    </source>
</evidence>
<dbReference type="Pfam" id="PF01557">
    <property type="entry name" value="FAA_hydrolase"/>
    <property type="match status" value="1"/>
</dbReference>
<gene>
    <name evidence="5" type="ORF">CR159_11570</name>
</gene>
<dbReference type="GO" id="GO:0044281">
    <property type="term" value="P:small molecule metabolic process"/>
    <property type="evidence" value="ECO:0007669"/>
    <property type="project" value="UniProtKB-ARBA"/>
</dbReference>
<organism evidence="5 6">
    <name type="scientific">Pollutimonas subterranea</name>
    <dbReference type="NCBI Taxonomy" id="2045210"/>
    <lineage>
        <taxon>Bacteria</taxon>
        <taxon>Pseudomonadati</taxon>
        <taxon>Pseudomonadota</taxon>
        <taxon>Betaproteobacteria</taxon>
        <taxon>Burkholderiales</taxon>
        <taxon>Alcaligenaceae</taxon>
        <taxon>Pollutimonas</taxon>
    </lineage>
</organism>
<dbReference type="PANTHER" id="PTHR42796:SF4">
    <property type="entry name" value="FUMARYLACETOACETATE HYDROLASE DOMAIN-CONTAINING PROTEIN 2A"/>
    <property type="match status" value="1"/>
</dbReference>
<dbReference type="InterPro" id="IPR036663">
    <property type="entry name" value="Fumarylacetoacetase_C_sf"/>
</dbReference>
<dbReference type="GO" id="GO:0003824">
    <property type="term" value="F:catalytic activity"/>
    <property type="evidence" value="ECO:0007669"/>
    <property type="project" value="InterPro"/>
</dbReference>
<sequence length="250" mass="27364">MAWIRFGLERLSHELSATEIAPECLLPLSAVKLLAPLRNPGKIVGAAFNYKDGLVFGKREFPAEPVIFVKSMSTVIGPDDIIEIDTVNQVTYEAELAVVIGRQALKVSRDDAMDYVSGYVIFNDVSTTNYVREDGGFVRGKNQPTSGPLGPWIRSCDDISDPYALAVTLDVDGRRLQDSNTSQMLYRIDELIEYASARMPLDLGDIIATGTPVGVAANHEPPAWLMPGMRVSARLEGLGQLNNIVAKREL</sequence>
<comment type="cofactor">
    <cofactor evidence="1">
        <name>Mg(2+)</name>
        <dbReference type="ChEBI" id="CHEBI:18420"/>
    </cofactor>
</comment>
<comment type="similarity">
    <text evidence="2">Belongs to the FAH family.</text>
</comment>
<dbReference type="GO" id="GO:0046872">
    <property type="term" value="F:metal ion binding"/>
    <property type="evidence" value="ECO:0007669"/>
    <property type="project" value="UniProtKB-KW"/>
</dbReference>
<reference evidence="5 6" key="1">
    <citation type="submission" date="2017-10" db="EMBL/GenBank/DDBJ databases">
        <title>Two draft genome sequences of Pusillimonas sp. strains isolated from a nitrate- and radionuclide-contaminated groundwater in Russia.</title>
        <authorList>
            <person name="Grouzdev D.S."/>
            <person name="Tourova T.P."/>
            <person name="Goeva M.A."/>
            <person name="Babich T.L."/>
            <person name="Sokolova D.S."/>
            <person name="Abdullin R."/>
            <person name="Poltaraus A.B."/>
            <person name="Toshchakov S.V."/>
            <person name="Nazina T.N."/>
        </authorList>
    </citation>
    <scope>NUCLEOTIDE SEQUENCE [LARGE SCALE GENOMIC DNA]</scope>
    <source>
        <strain evidence="5 6">JR1/69-3-13</strain>
    </source>
</reference>
<evidence type="ECO:0000256" key="2">
    <source>
        <dbReference type="ARBA" id="ARBA00010211"/>
    </source>
</evidence>
<comment type="caution">
    <text evidence="5">The sequence shown here is derived from an EMBL/GenBank/DDBJ whole genome shotgun (WGS) entry which is preliminary data.</text>
</comment>
<evidence type="ECO:0000313" key="6">
    <source>
        <dbReference type="Proteomes" id="UP000234190"/>
    </source>
</evidence>
<name>A0A2N4U3W5_9BURK</name>
<dbReference type="OrthoDB" id="9805307at2"/>
<dbReference type="AlphaFoldDB" id="A0A2N4U3W5"/>
<accession>A0A2N4U3W5</accession>
<evidence type="ECO:0000256" key="1">
    <source>
        <dbReference type="ARBA" id="ARBA00001946"/>
    </source>
</evidence>
<dbReference type="Proteomes" id="UP000234190">
    <property type="component" value="Unassembled WGS sequence"/>
</dbReference>
<feature type="domain" description="Fumarylacetoacetase-like C-terminal" evidence="4">
    <location>
        <begin position="43"/>
        <end position="245"/>
    </location>
</feature>
<dbReference type="Gene3D" id="3.90.850.10">
    <property type="entry name" value="Fumarylacetoacetase-like, C-terminal domain"/>
    <property type="match status" value="1"/>
</dbReference>
<evidence type="ECO:0000313" key="5">
    <source>
        <dbReference type="EMBL" id="PLC49712.1"/>
    </source>
</evidence>